<protein>
    <recommendedName>
        <fullName evidence="8">LRRCT domain-containing protein</fullName>
    </recommendedName>
</protein>
<dbReference type="Pfam" id="PF13855">
    <property type="entry name" value="LRR_8"/>
    <property type="match status" value="1"/>
</dbReference>
<dbReference type="PANTHER" id="PTHR24366:SF161">
    <property type="entry name" value="TIR DOMAIN-CONTAINING PROTEIN"/>
    <property type="match status" value="1"/>
</dbReference>
<evidence type="ECO:0000256" key="1">
    <source>
        <dbReference type="ARBA" id="ARBA00022614"/>
    </source>
</evidence>
<dbReference type="PROSITE" id="PS51450">
    <property type="entry name" value="LRR"/>
    <property type="match status" value="1"/>
</dbReference>
<evidence type="ECO:0000256" key="2">
    <source>
        <dbReference type="ARBA" id="ARBA00022729"/>
    </source>
</evidence>
<evidence type="ECO:0000256" key="4">
    <source>
        <dbReference type="SAM" id="MobiDB-lite"/>
    </source>
</evidence>
<keyword evidence="5" id="KW-0812">Transmembrane</keyword>
<dbReference type="SMART" id="SM00369">
    <property type="entry name" value="LRR_TYP"/>
    <property type="match status" value="6"/>
</dbReference>
<dbReference type="AlphaFoldDB" id="C3ZK19"/>
<evidence type="ECO:0000256" key="3">
    <source>
        <dbReference type="ARBA" id="ARBA00022737"/>
    </source>
</evidence>
<dbReference type="Gene3D" id="3.80.10.10">
    <property type="entry name" value="Ribonuclease Inhibitor"/>
    <property type="match status" value="1"/>
</dbReference>
<dbReference type="InterPro" id="IPR001611">
    <property type="entry name" value="Leu-rich_rpt"/>
</dbReference>
<dbReference type="SUPFAM" id="SSF52058">
    <property type="entry name" value="L domain-like"/>
    <property type="match status" value="1"/>
</dbReference>
<feature type="region of interest" description="Disordered" evidence="4">
    <location>
        <begin position="834"/>
        <end position="853"/>
    </location>
</feature>
<name>C3ZK19_BRAFL</name>
<evidence type="ECO:0000256" key="6">
    <source>
        <dbReference type="SAM" id="SignalP"/>
    </source>
</evidence>
<evidence type="ECO:0000256" key="5">
    <source>
        <dbReference type="SAM" id="Phobius"/>
    </source>
</evidence>
<accession>C3ZK19</accession>
<feature type="region of interest" description="Disordered" evidence="4">
    <location>
        <begin position="558"/>
        <end position="590"/>
    </location>
</feature>
<dbReference type="InParanoid" id="C3ZK19"/>
<dbReference type="InterPro" id="IPR032675">
    <property type="entry name" value="LRR_dom_sf"/>
</dbReference>
<proteinExistence type="predicted"/>
<evidence type="ECO:0008006" key="8">
    <source>
        <dbReference type="Google" id="ProtNLM"/>
    </source>
</evidence>
<keyword evidence="2 6" id="KW-0732">Signal</keyword>
<reference evidence="7" key="1">
    <citation type="journal article" date="2008" name="Nature">
        <title>The amphioxus genome and the evolution of the chordate karyotype.</title>
        <authorList>
            <consortium name="US DOE Joint Genome Institute (JGI-PGF)"/>
            <person name="Putnam N.H."/>
            <person name="Butts T."/>
            <person name="Ferrier D.E.K."/>
            <person name="Furlong R.F."/>
            <person name="Hellsten U."/>
            <person name="Kawashima T."/>
            <person name="Robinson-Rechavi M."/>
            <person name="Shoguchi E."/>
            <person name="Terry A."/>
            <person name="Yu J.-K."/>
            <person name="Benito-Gutierrez E.L."/>
            <person name="Dubchak I."/>
            <person name="Garcia-Fernandez J."/>
            <person name="Gibson-Brown J.J."/>
            <person name="Grigoriev I.V."/>
            <person name="Horton A.C."/>
            <person name="de Jong P.J."/>
            <person name="Jurka J."/>
            <person name="Kapitonov V.V."/>
            <person name="Kohara Y."/>
            <person name="Kuroki Y."/>
            <person name="Lindquist E."/>
            <person name="Lucas S."/>
            <person name="Osoegawa K."/>
            <person name="Pennacchio L.A."/>
            <person name="Salamov A.A."/>
            <person name="Satou Y."/>
            <person name="Sauka-Spengler T."/>
            <person name="Schmutz J."/>
            <person name="Shin-I T."/>
            <person name="Toyoda A."/>
            <person name="Bronner-Fraser M."/>
            <person name="Fujiyama A."/>
            <person name="Holland L.Z."/>
            <person name="Holland P.W.H."/>
            <person name="Satoh N."/>
            <person name="Rokhsar D.S."/>
        </authorList>
    </citation>
    <scope>NUCLEOTIDE SEQUENCE [LARGE SCALE GENOMIC DNA]</scope>
    <source>
        <strain evidence="7">S238N-H82</strain>
        <tissue evidence="7">Testes</tissue>
    </source>
</reference>
<feature type="signal peptide" evidence="6">
    <location>
        <begin position="1"/>
        <end position="23"/>
    </location>
</feature>
<dbReference type="InterPro" id="IPR003591">
    <property type="entry name" value="Leu-rich_rpt_typical-subtyp"/>
</dbReference>
<keyword evidence="1" id="KW-0433">Leucine-rich repeat</keyword>
<feature type="chain" id="PRO_5002934910" description="LRRCT domain-containing protein" evidence="6">
    <location>
        <begin position="24"/>
        <end position="906"/>
    </location>
</feature>
<dbReference type="EMBL" id="GG666635">
    <property type="protein sequence ID" value="EEN47117.1"/>
    <property type="molecule type" value="Genomic_DNA"/>
</dbReference>
<gene>
    <name evidence="7" type="ORF">BRAFLDRAFT_108716</name>
</gene>
<evidence type="ECO:0000313" key="7">
    <source>
        <dbReference type="EMBL" id="EEN47117.1"/>
    </source>
</evidence>
<dbReference type="eggNOG" id="KOG4194">
    <property type="taxonomic scope" value="Eukaryota"/>
</dbReference>
<organism>
    <name type="scientific">Branchiostoma floridae</name>
    <name type="common">Florida lancelet</name>
    <name type="synonym">Amphioxus</name>
    <dbReference type="NCBI Taxonomy" id="7739"/>
    <lineage>
        <taxon>Eukaryota</taxon>
        <taxon>Metazoa</taxon>
        <taxon>Chordata</taxon>
        <taxon>Cephalochordata</taxon>
        <taxon>Leptocardii</taxon>
        <taxon>Amphioxiformes</taxon>
        <taxon>Branchiostomatidae</taxon>
        <taxon>Branchiostoma</taxon>
    </lineage>
</organism>
<keyword evidence="5" id="KW-0472">Membrane</keyword>
<feature type="compositionally biased region" description="Polar residues" evidence="4">
    <location>
        <begin position="575"/>
        <end position="590"/>
    </location>
</feature>
<feature type="region of interest" description="Disordered" evidence="4">
    <location>
        <begin position="624"/>
        <end position="719"/>
    </location>
</feature>
<feature type="transmembrane region" description="Helical" evidence="5">
    <location>
        <begin position="507"/>
        <end position="531"/>
    </location>
</feature>
<dbReference type="PANTHER" id="PTHR24366">
    <property type="entry name" value="IG(IMMUNOGLOBULIN) AND LRR(LEUCINE RICH REPEAT) DOMAINS"/>
    <property type="match status" value="1"/>
</dbReference>
<keyword evidence="5" id="KW-1133">Transmembrane helix</keyword>
<sequence length="906" mass="97710">MGPLRTAVGALLCLLSAVPCCVTRDSLCFPGCSERSWHACIPESLTTTTHPSTHTIWRSPSGKSACFLCNKQRFVAWMPPENVTCIPSKTGSIKIAVRGYHFGSLSARKLGFVDPGTTALSLIDNNITKLETNALARLTRLYTLHLDFNKLSGIKAGWFGGLGGLEILTLTNNQIKTIEPGSFQDVRILKTLFLENNLVQSLHPDSLLGLGSLWDLYLGRSRLSAFPSAALRGLRHLVRLDLHGSRLAGLDGRVLTGLGRLENVKVDGTRLATLDGGTLENTSWGVTLEVRQVRSPSQGTVRKHVQSVSVSVHGVLVCLRHDDVSGVTHLGWMFAPPVIPFCRADLACRCSALDRDLTRTTGRLPAVIVIPTGGASRQRAPDGHSLYGRALRSLYGVRLPLRHGLALTLVGVDATDDTVESSAIVIDHADNQTIKAPGRDVNTYLLVPNAEQTVELTLTPVPLAVKTTQEPPNGTEPNASPPLGVFKTTTQQAILSDTASDHAPVPLGVLIVIIVALVMMPSMVFLLVTMLRRHLRGNVVRNPQNRQNNSAHCAGTGTGTAACSTCPGPAHRQRAQFSQPTGDGVSTITDPNPCQVEYRVYWGISDSGAPTVSVSRVALSTTHDRLRPSSSLPHTYETVPDNAPTSSGQVEAARGQGREAAMVSAHRRTRPKSLPGDIRVRYENTAGGGNARTSVNHNGRVHEDQTVDESDSNEDHMNEDHTTSIAASVVVSLPRLTRTRHNRAVYGHSPSDNADRVLYGREGNPLNPYQNTPCSEAAVPRLARTGHNSAAYRVSQSDSTDRVLYGREGNPQNQYQNTPCSEAVASPMYADSSASHLPEHMMPTDPSTATHGRTTSAHVHTTSAHGRTTSAHVRPVLLFSLQGRPVRRARSLQNIAICLINHLTDT</sequence>
<keyword evidence="3" id="KW-0677">Repeat</keyword>